<keyword evidence="1" id="KW-0472">Membrane</keyword>
<gene>
    <name evidence="3" type="primary">LOC108679677</name>
</gene>
<name>A0A8B7PCP7_HYAAZ</name>
<proteinExistence type="predicted"/>
<feature type="transmembrane region" description="Helical" evidence="1">
    <location>
        <begin position="170"/>
        <end position="193"/>
    </location>
</feature>
<evidence type="ECO:0000313" key="3">
    <source>
        <dbReference type="RefSeq" id="XP_018023858.1"/>
    </source>
</evidence>
<sequence>MAEAAIPEGAVVLTKEQEENFIQDNLQYIDVFLNDLKQREEQLPSTSRARIEEFKASWGVDFEKAVPDSNVGIQPDSALQSTGALPERKEIPKSFRCETIGGTVLAVMDYLFGVYVLWFYGKIQSDHSHCPWAHYIRDCKLYLFQTSAWLRERRRDHAHWDSDEYKMGTLFITGGAIEVAVQLAISIVLFCFVCSLSIKIRGNVNAEETAETEMLRVECKS</sequence>
<evidence type="ECO:0000313" key="2">
    <source>
        <dbReference type="Proteomes" id="UP000694843"/>
    </source>
</evidence>
<accession>A0A8B7PCP7</accession>
<dbReference type="Proteomes" id="UP000694843">
    <property type="component" value="Unplaced"/>
</dbReference>
<evidence type="ECO:0000256" key="1">
    <source>
        <dbReference type="SAM" id="Phobius"/>
    </source>
</evidence>
<dbReference type="RefSeq" id="XP_018023858.1">
    <property type="nucleotide sequence ID" value="XM_018168369.2"/>
</dbReference>
<dbReference type="AlphaFoldDB" id="A0A8B7PCP7"/>
<keyword evidence="2" id="KW-1185">Reference proteome</keyword>
<protein>
    <submittedName>
        <fullName evidence="3">Uncharacterized protein LOC108679677 isoform X2</fullName>
    </submittedName>
</protein>
<reference evidence="3" key="1">
    <citation type="submission" date="2025-08" db="UniProtKB">
        <authorList>
            <consortium name="RefSeq"/>
        </authorList>
    </citation>
    <scope>IDENTIFICATION</scope>
    <source>
        <tissue evidence="3">Whole organism</tissue>
    </source>
</reference>
<organism evidence="2 3">
    <name type="scientific">Hyalella azteca</name>
    <name type="common">Amphipod</name>
    <dbReference type="NCBI Taxonomy" id="294128"/>
    <lineage>
        <taxon>Eukaryota</taxon>
        <taxon>Metazoa</taxon>
        <taxon>Ecdysozoa</taxon>
        <taxon>Arthropoda</taxon>
        <taxon>Crustacea</taxon>
        <taxon>Multicrustacea</taxon>
        <taxon>Malacostraca</taxon>
        <taxon>Eumalacostraca</taxon>
        <taxon>Peracarida</taxon>
        <taxon>Amphipoda</taxon>
        <taxon>Senticaudata</taxon>
        <taxon>Talitrida</taxon>
        <taxon>Talitroidea</taxon>
        <taxon>Hyalellidae</taxon>
        <taxon>Hyalella</taxon>
    </lineage>
</organism>
<feature type="transmembrane region" description="Helical" evidence="1">
    <location>
        <begin position="99"/>
        <end position="120"/>
    </location>
</feature>
<dbReference type="OrthoDB" id="6344628at2759"/>
<dbReference type="GeneID" id="108679677"/>
<keyword evidence="1" id="KW-0812">Transmembrane</keyword>
<keyword evidence="1" id="KW-1133">Transmembrane helix</keyword>